<feature type="non-terminal residue" evidence="1">
    <location>
        <position position="26"/>
    </location>
</feature>
<accession>E2BG95</accession>
<dbReference type="Proteomes" id="UP000008237">
    <property type="component" value="Unassembled WGS sequence"/>
</dbReference>
<keyword evidence="2" id="KW-1185">Reference proteome</keyword>
<feature type="non-terminal residue" evidence="1">
    <location>
        <position position="1"/>
    </location>
</feature>
<dbReference type="EMBL" id="GL448117">
    <property type="protein sequence ID" value="EFN85286.1"/>
    <property type="molecule type" value="Genomic_DNA"/>
</dbReference>
<reference evidence="1 2" key="1">
    <citation type="journal article" date="2010" name="Science">
        <title>Genomic comparison of the ants Camponotus floridanus and Harpegnathos saltator.</title>
        <authorList>
            <person name="Bonasio R."/>
            <person name="Zhang G."/>
            <person name="Ye C."/>
            <person name="Mutti N.S."/>
            <person name="Fang X."/>
            <person name="Qin N."/>
            <person name="Donahue G."/>
            <person name="Yang P."/>
            <person name="Li Q."/>
            <person name="Li C."/>
            <person name="Zhang P."/>
            <person name="Huang Z."/>
            <person name="Berger S.L."/>
            <person name="Reinberg D."/>
            <person name="Wang J."/>
            <person name="Liebig J."/>
        </authorList>
    </citation>
    <scope>NUCLEOTIDE SEQUENCE [LARGE SCALE GENOMIC DNA]</scope>
    <source>
        <strain evidence="1 2">R22 G/1</strain>
    </source>
</reference>
<gene>
    <name evidence="1" type="ORF">EAI_02819</name>
</gene>
<dbReference type="InParanoid" id="E2BG95"/>
<protein>
    <submittedName>
        <fullName evidence="1">Uncharacterized protein</fullName>
    </submittedName>
</protein>
<proteinExistence type="predicted"/>
<dbReference type="AlphaFoldDB" id="E2BG95"/>
<name>E2BG95_HARSA</name>
<sequence length="26" mass="3400">FHQDIKEMEKRYQGRWDIHMLADYCW</sequence>
<evidence type="ECO:0000313" key="1">
    <source>
        <dbReference type="EMBL" id="EFN85286.1"/>
    </source>
</evidence>
<evidence type="ECO:0000313" key="2">
    <source>
        <dbReference type="Proteomes" id="UP000008237"/>
    </source>
</evidence>
<organism evidence="2">
    <name type="scientific">Harpegnathos saltator</name>
    <name type="common">Jerdon's jumping ant</name>
    <dbReference type="NCBI Taxonomy" id="610380"/>
    <lineage>
        <taxon>Eukaryota</taxon>
        <taxon>Metazoa</taxon>
        <taxon>Ecdysozoa</taxon>
        <taxon>Arthropoda</taxon>
        <taxon>Hexapoda</taxon>
        <taxon>Insecta</taxon>
        <taxon>Pterygota</taxon>
        <taxon>Neoptera</taxon>
        <taxon>Endopterygota</taxon>
        <taxon>Hymenoptera</taxon>
        <taxon>Apocrita</taxon>
        <taxon>Aculeata</taxon>
        <taxon>Formicoidea</taxon>
        <taxon>Formicidae</taxon>
        <taxon>Ponerinae</taxon>
        <taxon>Ponerini</taxon>
        <taxon>Harpegnathos</taxon>
    </lineage>
</organism>